<comment type="subunit">
    <text evidence="2">Single-chain monomer with multiple functions.</text>
</comment>
<sequence>MAETPHLYLIDGSGYIFRAYHALPPMTRPDGTPVGAVFGFSNMLFKLIQDLADGEKPSHLAVIFDAARKTFRSEIYPEYKAHRPPAPEDLVPQFSIIRDAVKAFGVPAIEMEGYEADDIIATYAKQAADKGFKVTIVSSDKDLMQLVNEQVTMFDSMKNKRIDYTGVVEKFGVGPDRVVDVQSLCGDSVDNVPGVPGIGIKTAAQLITEYGDLDTLLERAGEIKQPKRRETLLENADKARMSRELVRLVNDAPVPFGLDDLTVREPEPGPLLAFIDEQSFRSLKVKVQHHYAGFLDDSPTVDPVSEAVTVEKATYSCITEMADLEAWIVRIMAAGQVTVDTETTSLDVMQADLVGISLSIVPGEACYIPVGHTGDGDGMFAERPHQLDKAEVLKRLKPVLEDPSILKIGQNLKYDISIFARQGIDVAPIDDTMLMSYALESGLHGHGMDELSGLHLDHTPISFKDVAGTGKSQVTFDKVTLEKATDYAAEDADITGRLWRILKPRLASEQVMGVYERLERPLVPVLSAMEREGIRVDVPALKSLSNEFAASIQKLDEEIQKLAGRPFNVQSPKQLGEILFEDMGLKGGKKSSKTGAWGTGADVLEALAAEGHTLPEKVLEYRQFAKLKSTYTDSLVNDVNPETGRIHTSYHLASTTTGRLSSNDPNLQNIPIRSEEGRKIRRAFIAEKGCKLLSADYSQIELRILAHIADIPALKKAFADGIDIHAMTASEVFGTPIEGMDPMVRRQAKAINFGIIYGISAFGLARQLGIERSDAQKYIEAYFERFPGIRAYMDNTIAAAKESGYVTTLFGRKCHIAALRDKNPMHRAFGERAAINAPIQGTAADVIRRAMIRMPQALVDAGLTDVKMLLQVHDELVFEAPEARVDAAIPVIRTVMEGAAAPAIELSVPLDVDVGSGDNWEEAH</sequence>
<dbReference type="EMBL" id="CP116805">
    <property type="protein sequence ID" value="WCL54432.1"/>
    <property type="molecule type" value="Genomic_DNA"/>
</dbReference>
<name>A0AAE9XNT3_9PROT</name>
<dbReference type="CDD" id="cd06139">
    <property type="entry name" value="DNA_polA_I_Ecoli_like_exo"/>
    <property type="match status" value="1"/>
</dbReference>
<dbReference type="Gene3D" id="1.20.1060.10">
    <property type="entry name" value="Taq DNA Polymerase, Chain T, domain 4"/>
    <property type="match status" value="1"/>
</dbReference>
<dbReference type="Gene3D" id="3.30.70.370">
    <property type="match status" value="1"/>
</dbReference>
<dbReference type="SMART" id="SM00475">
    <property type="entry name" value="53EXOc"/>
    <property type="match status" value="1"/>
</dbReference>
<dbReference type="SMART" id="SM00482">
    <property type="entry name" value="POLAc"/>
    <property type="match status" value="1"/>
</dbReference>
<dbReference type="InterPro" id="IPR018320">
    <property type="entry name" value="DNA_polymerase_1"/>
</dbReference>
<dbReference type="InterPro" id="IPR019760">
    <property type="entry name" value="DNA-dir_DNA_pol_A_CS"/>
</dbReference>
<evidence type="ECO:0000256" key="16">
    <source>
        <dbReference type="NCBIfam" id="TIGR00593"/>
    </source>
</evidence>
<dbReference type="GO" id="GO:0006302">
    <property type="term" value="P:double-strand break repair"/>
    <property type="evidence" value="ECO:0007669"/>
    <property type="project" value="TreeGrafter"/>
</dbReference>
<dbReference type="SUPFAM" id="SSF53098">
    <property type="entry name" value="Ribonuclease H-like"/>
    <property type="match status" value="1"/>
</dbReference>
<evidence type="ECO:0000313" key="21">
    <source>
        <dbReference type="EMBL" id="WCL54432.1"/>
    </source>
</evidence>
<dbReference type="InterPro" id="IPR002421">
    <property type="entry name" value="5-3_exonuclease"/>
</dbReference>
<dbReference type="Pfam" id="PF01612">
    <property type="entry name" value="DNA_pol_A_exo1"/>
    <property type="match status" value="1"/>
</dbReference>
<dbReference type="FunFam" id="3.40.50.1010:FF:000001">
    <property type="entry name" value="DNA polymerase I"/>
    <property type="match status" value="1"/>
</dbReference>
<keyword evidence="12 17" id="KW-0239">DNA-directed DNA polymerase</keyword>
<dbReference type="CDD" id="cd08637">
    <property type="entry name" value="DNA_pol_A_pol_I_C"/>
    <property type="match status" value="1"/>
</dbReference>
<dbReference type="Gene3D" id="1.10.150.20">
    <property type="entry name" value="5' to 3' exonuclease, C-terminal subdomain"/>
    <property type="match status" value="2"/>
</dbReference>
<accession>A0AAE9XNT3</accession>
<evidence type="ECO:0000256" key="14">
    <source>
        <dbReference type="ARBA" id="ARBA00023204"/>
    </source>
</evidence>
<dbReference type="Pfam" id="PF00476">
    <property type="entry name" value="DNA_pol_A"/>
    <property type="match status" value="1"/>
</dbReference>
<keyword evidence="8" id="KW-0540">Nuclease</keyword>
<dbReference type="RefSeq" id="WP_289504151.1">
    <property type="nucleotide sequence ID" value="NZ_CP116805.1"/>
</dbReference>
<organism evidence="21 22">
    <name type="scientific">Gimibacter soli</name>
    <dbReference type="NCBI Taxonomy" id="3024400"/>
    <lineage>
        <taxon>Bacteria</taxon>
        <taxon>Pseudomonadati</taxon>
        <taxon>Pseudomonadota</taxon>
        <taxon>Alphaproteobacteria</taxon>
        <taxon>Kordiimonadales</taxon>
        <taxon>Temperatibacteraceae</taxon>
        <taxon>Gimibacter</taxon>
    </lineage>
</organism>
<protein>
    <recommendedName>
        <fullName evidence="4 16">DNA polymerase I</fullName>
        <ecNumber evidence="3 16">2.7.7.7</ecNumber>
    </recommendedName>
</protein>
<dbReference type="CDD" id="cd09859">
    <property type="entry name" value="PIN_53EXO"/>
    <property type="match status" value="1"/>
</dbReference>
<proteinExistence type="inferred from homology"/>
<evidence type="ECO:0000259" key="18">
    <source>
        <dbReference type="SMART" id="SM00474"/>
    </source>
</evidence>
<keyword evidence="5 17" id="KW-0808">Transferase</keyword>
<dbReference type="InterPro" id="IPR043502">
    <property type="entry name" value="DNA/RNA_pol_sf"/>
</dbReference>
<dbReference type="Pfam" id="PF02739">
    <property type="entry name" value="5_3_exonuc_N"/>
    <property type="match status" value="1"/>
</dbReference>
<dbReference type="GO" id="GO:0003677">
    <property type="term" value="F:DNA binding"/>
    <property type="evidence" value="ECO:0007669"/>
    <property type="project" value="UniProtKB-UniRule"/>
</dbReference>
<dbReference type="InterPro" id="IPR012337">
    <property type="entry name" value="RNaseH-like_sf"/>
</dbReference>
<gene>
    <name evidence="17 21" type="primary">polA</name>
    <name evidence="21" type="ORF">PH603_01500</name>
</gene>
<dbReference type="InterPro" id="IPR008918">
    <property type="entry name" value="HhH2"/>
</dbReference>
<dbReference type="GO" id="GO:0008409">
    <property type="term" value="F:5'-3' exonuclease activity"/>
    <property type="evidence" value="ECO:0007669"/>
    <property type="project" value="UniProtKB-UniRule"/>
</dbReference>
<dbReference type="FunFam" id="3.30.420.10:FF:000026">
    <property type="entry name" value="DNA polymerase I"/>
    <property type="match status" value="1"/>
</dbReference>
<evidence type="ECO:0000256" key="5">
    <source>
        <dbReference type="ARBA" id="ARBA00022679"/>
    </source>
</evidence>
<dbReference type="Gene3D" id="3.30.420.10">
    <property type="entry name" value="Ribonuclease H-like superfamily/Ribonuclease H"/>
    <property type="match status" value="1"/>
</dbReference>
<reference evidence="21" key="1">
    <citation type="submission" date="2023-01" db="EMBL/GenBank/DDBJ databases">
        <title>The genome sequence of Kordiimonadaceae bacterium 6D33.</title>
        <authorList>
            <person name="Liu Y."/>
        </authorList>
    </citation>
    <scope>NUCLEOTIDE SEQUENCE</scope>
    <source>
        <strain evidence="21">6D33</strain>
    </source>
</reference>
<evidence type="ECO:0000259" key="20">
    <source>
        <dbReference type="SMART" id="SM00482"/>
    </source>
</evidence>
<evidence type="ECO:0000256" key="10">
    <source>
        <dbReference type="ARBA" id="ARBA00022801"/>
    </source>
</evidence>
<evidence type="ECO:0000256" key="6">
    <source>
        <dbReference type="ARBA" id="ARBA00022695"/>
    </source>
</evidence>
<feature type="domain" description="DNA-directed DNA polymerase family A palm" evidence="20">
    <location>
        <begin position="677"/>
        <end position="884"/>
    </location>
</feature>
<dbReference type="SMART" id="SM00279">
    <property type="entry name" value="HhH2"/>
    <property type="match status" value="1"/>
</dbReference>
<dbReference type="PANTHER" id="PTHR10133:SF27">
    <property type="entry name" value="DNA POLYMERASE NU"/>
    <property type="match status" value="1"/>
</dbReference>
<evidence type="ECO:0000256" key="2">
    <source>
        <dbReference type="ARBA" id="ARBA00011541"/>
    </source>
</evidence>
<dbReference type="InterPro" id="IPR020045">
    <property type="entry name" value="DNA_polI_H3TH"/>
</dbReference>
<evidence type="ECO:0000256" key="11">
    <source>
        <dbReference type="ARBA" id="ARBA00022839"/>
    </source>
</evidence>
<evidence type="ECO:0000259" key="19">
    <source>
        <dbReference type="SMART" id="SM00475"/>
    </source>
</evidence>
<dbReference type="CDD" id="cd09898">
    <property type="entry name" value="H3TH_53EXO"/>
    <property type="match status" value="1"/>
</dbReference>
<dbReference type="InterPro" id="IPR002298">
    <property type="entry name" value="DNA_polymerase_A"/>
</dbReference>
<dbReference type="EC" id="2.7.7.7" evidence="3 16"/>
<evidence type="ECO:0000313" key="22">
    <source>
        <dbReference type="Proteomes" id="UP001217500"/>
    </source>
</evidence>
<dbReference type="Gene3D" id="3.40.50.1010">
    <property type="entry name" value="5'-nuclease"/>
    <property type="match status" value="1"/>
</dbReference>
<keyword evidence="13 17" id="KW-0238">DNA-binding</keyword>
<dbReference type="InterPro" id="IPR029060">
    <property type="entry name" value="PIN-like_dom_sf"/>
</dbReference>
<dbReference type="Pfam" id="PF01367">
    <property type="entry name" value="5_3_exonuc"/>
    <property type="match status" value="1"/>
</dbReference>
<feature type="domain" description="3'-5' exonuclease" evidence="18">
    <location>
        <begin position="315"/>
        <end position="507"/>
    </location>
</feature>
<dbReference type="InterPro" id="IPR001098">
    <property type="entry name" value="DNA-dir_DNA_pol_A_palm_dom"/>
</dbReference>
<evidence type="ECO:0000256" key="8">
    <source>
        <dbReference type="ARBA" id="ARBA00022722"/>
    </source>
</evidence>
<keyword evidence="10 17" id="KW-0378">Hydrolase</keyword>
<dbReference type="SUPFAM" id="SSF47807">
    <property type="entry name" value="5' to 3' exonuclease, C-terminal subdomain"/>
    <property type="match status" value="1"/>
</dbReference>
<keyword evidence="7 17" id="KW-0235">DNA replication</keyword>
<evidence type="ECO:0000256" key="4">
    <source>
        <dbReference type="ARBA" id="ARBA00020311"/>
    </source>
</evidence>
<evidence type="ECO:0000256" key="9">
    <source>
        <dbReference type="ARBA" id="ARBA00022763"/>
    </source>
</evidence>
<dbReference type="SMART" id="SM00474">
    <property type="entry name" value="35EXOc"/>
    <property type="match status" value="1"/>
</dbReference>
<comment type="similarity">
    <text evidence="1 17">Belongs to the DNA polymerase type-A family.</text>
</comment>
<evidence type="ECO:0000256" key="1">
    <source>
        <dbReference type="ARBA" id="ARBA00007705"/>
    </source>
</evidence>
<feature type="domain" description="5'-3' exonuclease" evidence="19">
    <location>
        <begin position="5"/>
        <end position="264"/>
    </location>
</feature>
<dbReference type="GO" id="GO:0006261">
    <property type="term" value="P:DNA-templated DNA replication"/>
    <property type="evidence" value="ECO:0007669"/>
    <property type="project" value="UniProtKB-UniRule"/>
</dbReference>
<keyword evidence="11 17" id="KW-0269">Exonuclease</keyword>
<keyword evidence="9 17" id="KW-0227">DNA damage</keyword>
<dbReference type="SUPFAM" id="SSF88723">
    <property type="entry name" value="PIN domain-like"/>
    <property type="match status" value="1"/>
</dbReference>
<evidence type="ECO:0000256" key="13">
    <source>
        <dbReference type="ARBA" id="ARBA00023125"/>
    </source>
</evidence>
<evidence type="ECO:0000256" key="17">
    <source>
        <dbReference type="RuleBase" id="RU004460"/>
    </source>
</evidence>
<dbReference type="GO" id="GO:0008408">
    <property type="term" value="F:3'-5' exonuclease activity"/>
    <property type="evidence" value="ECO:0007669"/>
    <property type="project" value="UniProtKB-UniRule"/>
</dbReference>
<evidence type="ECO:0000256" key="15">
    <source>
        <dbReference type="ARBA" id="ARBA00049244"/>
    </source>
</evidence>
<comment type="function">
    <text evidence="17">In addition to polymerase activity, this DNA polymerase exhibits 3'-5' and 5'-3' exonuclease activity.</text>
</comment>
<evidence type="ECO:0000256" key="3">
    <source>
        <dbReference type="ARBA" id="ARBA00012417"/>
    </source>
</evidence>
<dbReference type="FunFam" id="1.10.150.20:FF:000002">
    <property type="entry name" value="DNA polymerase I"/>
    <property type="match status" value="1"/>
</dbReference>
<evidence type="ECO:0000256" key="12">
    <source>
        <dbReference type="ARBA" id="ARBA00022932"/>
    </source>
</evidence>
<dbReference type="InterPro" id="IPR036279">
    <property type="entry name" value="5-3_exonuclease_C_sf"/>
</dbReference>
<dbReference type="AlphaFoldDB" id="A0AAE9XNT3"/>
<dbReference type="InterPro" id="IPR036397">
    <property type="entry name" value="RNaseH_sf"/>
</dbReference>
<comment type="catalytic activity">
    <reaction evidence="15 17">
        <text>DNA(n) + a 2'-deoxyribonucleoside 5'-triphosphate = DNA(n+1) + diphosphate</text>
        <dbReference type="Rhea" id="RHEA:22508"/>
        <dbReference type="Rhea" id="RHEA-COMP:17339"/>
        <dbReference type="Rhea" id="RHEA-COMP:17340"/>
        <dbReference type="ChEBI" id="CHEBI:33019"/>
        <dbReference type="ChEBI" id="CHEBI:61560"/>
        <dbReference type="ChEBI" id="CHEBI:173112"/>
        <dbReference type="EC" id="2.7.7.7"/>
    </reaction>
</comment>
<dbReference type="FunFam" id="1.10.150.20:FF:000003">
    <property type="entry name" value="DNA polymerase I"/>
    <property type="match status" value="1"/>
</dbReference>
<dbReference type="NCBIfam" id="TIGR00593">
    <property type="entry name" value="pola"/>
    <property type="match status" value="1"/>
</dbReference>
<dbReference type="SUPFAM" id="SSF56672">
    <property type="entry name" value="DNA/RNA polymerases"/>
    <property type="match status" value="1"/>
</dbReference>
<keyword evidence="22" id="KW-1185">Reference proteome</keyword>
<dbReference type="PRINTS" id="PR00868">
    <property type="entry name" value="DNAPOLI"/>
</dbReference>
<dbReference type="InterPro" id="IPR002562">
    <property type="entry name" value="3'-5'_exonuclease_dom"/>
</dbReference>
<dbReference type="InterPro" id="IPR020046">
    <property type="entry name" value="5-3_exonucl_a-hlix_arch_N"/>
</dbReference>
<dbReference type="NCBIfam" id="NF004397">
    <property type="entry name" value="PRK05755.1"/>
    <property type="match status" value="1"/>
</dbReference>
<evidence type="ECO:0000256" key="7">
    <source>
        <dbReference type="ARBA" id="ARBA00022705"/>
    </source>
</evidence>
<dbReference type="PANTHER" id="PTHR10133">
    <property type="entry name" value="DNA POLYMERASE I"/>
    <property type="match status" value="1"/>
</dbReference>
<keyword evidence="14 17" id="KW-0234">DNA repair</keyword>
<dbReference type="GO" id="GO:0003887">
    <property type="term" value="F:DNA-directed DNA polymerase activity"/>
    <property type="evidence" value="ECO:0007669"/>
    <property type="project" value="UniProtKB-UniRule"/>
</dbReference>
<keyword evidence="6 17" id="KW-0548">Nucleotidyltransferase</keyword>
<dbReference type="FunFam" id="1.20.1060.10:FF:000001">
    <property type="entry name" value="DNA polymerase I"/>
    <property type="match status" value="1"/>
</dbReference>
<dbReference type="KEGG" id="gso:PH603_01500"/>
<dbReference type="PROSITE" id="PS00447">
    <property type="entry name" value="DNA_POLYMERASE_A"/>
    <property type="match status" value="1"/>
</dbReference>
<dbReference type="Proteomes" id="UP001217500">
    <property type="component" value="Chromosome"/>
</dbReference>